<name>A0ABQ2C0K9_9FLAO</name>
<keyword evidence="4" id="KW-1185">Reference proteome</keyword>
<sequence length="219" mass="25020">MKIINVLIVENENLLVDVLTNAFTSLSNKTRNFNLKTVRSYSEAVKQIEANTAIDITLLNINIPPCNSDVLVLADDVNAMLHKTNPKAKTILFSSYRNTMHMHSVLKTINPECLLIKSDIDYKELTKAIETVLVEPPYYSKSVLRCIRKRLAHNIVIDKIDKSILHYLSLGIKMKEIPQLVCLSNSSVEYRKRKLKDIFCSDKATDRDLLREARDKGFI</sequence>
<reference evidence="4" key="1">
    <citation type="journal article" date="2019" name="Int. J. Syst. Evol. Microbiol.">
        <title>The Global Catalogue of Microorganisms (GCM) 10K type strain sequencing project: providing services to taxonomists for standard genome sequencing and annotation.</title>
        <authorList>
            <consortium name="The Broad Institute Genomics Platform"/>
            <consortium name="The Broad Institute Genome Sequencing Center for Infectious Disease"/>
            <person name="Wu L."/>
            <person name="Ma J."/>
        </authorList>
    </citation>
    <scope>NUCLEOTIDE SEQUENCE [LARGE SCALE GENOMIC DNA]</scope>
    <source>
        <strain evidence="4">CCM 8681</strain>
    </source>
</reference>
<gene>
    <name evidence="3" type="ORF">GCM10011444_20490</name>
</gene>
<accession>A0ABQ2C0K9</accession>
<evidence type="ECO:0000313" key="4">
    <source>
        <dbReference type="Proteomes" id="UP000624701"/>
    </source>
</evidence>
<dbReference type="InterPro" id="IPR001789">
    <property type="entry name" value="Sig_transdc_resp-reg_receiver"/>
</dbReference>
<dbReference type="Gene3D" id="3.40.50.2300">
    <property type="match status" value="1"/>
</dbReference>
<evidence type="ECO:0000256" key="1">
    <source>
        <dbReference type="PROSITE-ProRule" id="PRU00169"/>
    </source>
</evidence>
<evidence type="ECO:0000313" key="3">
    <source>
        <dbReference type="EMBL" id="GGI57740.1"/>
    </source>
</evidence>
<comment type="caution">
    <text evidence="3">The sequence shown here is derived from an EMBL/GenBank/DDBJ whole genome shotgun (WGS) entry which is preliminary data.</text>
</comment>
<proteinExistence type="predicted"/>
<dbReference type="InterPro" id="IPR011006">
    <property type="entry name" value="CheY-like_superfamily"/>
</dbReference>
<dbReference type="SUPFAM" id="SSF52172">
    <property type="entry name" value="CheY-like"/>
    <property type="match status" value="1"/>
</dbReference>
<dbReference type="RefSeq" id="WP_188374650.1">
    <property type="nucleotide sequence ID" value="NZ_BMDQ01000002.1"/>
</dbReference>
<dbReference type="Proteomes" id="UP000624701">
    <property type="component" value="Unassembled WGS sequence"/>
</dbReference>
<comment type="caution">
    <text evidence="1">Lacks conserved residue(s) required for the propagation of feature annotation.</text>
</comment>
<dbReference type="EMBL" id="BMDQ01000002">
    <property type="protein sequence ID" value="GGI57740.1"/>
    <property type="molecule type" value="Genomic_DNA"/>
</dbReference>
<protein>
    <recommendedName>
        <fullName evidence="2">Response regulatory domain-containing protein</fullName>
    </recommendedName>
</protein>
<feature type="domain" description="Response regulatory" evidence="2">
    <location>
        <begin position="5"/>
        <end position="133"/>
    </location>
</feature>
<dbReference type="PROSITE" id="PS50110">
    <property type="entry name" value="RESPONSE_REGULATORY"/>
    <property type="match status" value="1"/>
</dbReference>
<organism evidence="3 4">
    <name type="scientific">Winogradskyella haliclonae</name>
    <dbReference type="NCBI Taxonomy" id="2048558"/>
    <lineage>
        <taxon>Bacteria</taxon>
        <taxon>Pseudomonadati</taxon>
        <taxon>Bacteroidota</taxon>
        <taxon>Flavobacteriia</taxon>
        <taxon>Flavobacteriales</taxon>
        <taxon>Flavobacteriaceae</taxon>
        <taxon>Winogradskyella</taxon>
    </lineage>
</organism>
<evidence type="ECO:0000259" key="2">
    <source>
        <dbReference type="PROSITE" id="PS50110"/>
    </source>
</evidence>